<name>A0A7K3T9K1_9BIFI</name>
<comment type="caution">
    <text evidence="1">The sequence shown here is derived from an EMBL/GenBank/DDBJ whole genome shotgun (WGS) entry which is preliminary data.</text>
</comment>
<sequence length="117" mass="12437">MNTATFPTSSSPFATPSSPFDVASPTSYFGAPVYPSPYSCACHAMTAASRDLVAVQSRAVRTVVDRTAAAHIRSATISWDGNAAVLFRQRLVRCVDAARQLENDVAATERLTWIGGA</sequence>
<accession>A0A7K3T9K1</accession>
<protein>
    <submittedName>
        <fullName evidence="1">Uncharacterized protein</fullName>
    </submittedName>
</protein>
<dbReference type="OrthoDB" id="3233413at2"/>
<dbReference type="EMBL" id="WHZX01000002">
    <property type="protein sequence ID" value="NEG71205.1"/>
    <property type="molecule type" value="Genomic_DNA"/>
</dbReference>
<reference evidence="1 2" key="1">
    <citation type="submission" date="2019-10" db="EMBL/GenBank/DDBJ databases">
        <title>Bifidobacterium from non-human primates.</title>
        <authorList>
            <person name="Modesto M."/>
        </authorList>
    </citation>
    <scope>NUCLEOTIDE SEQUENCE [LARGE SCALE GENOMIC DNA]</scope>
    <source>
        <strain evidence="1 2">TREM</strain>
    </source>
</reference>
<proteinExistence type="predicted"/>
<dbReference type="RefSeq" id="WP_152358386.1">
    <property type="nucleotide sequence ID" value="NZ_WBSM01000006.1"/>
</dbReference>
<evidence type="ECO:0000313" key="1">
    <source>
        <dbReference type="EMBL" id="NEG71205.1"/>
    </source>
</evidence>
<organism evidence="1 2">
    <name type="scientific">Bifidobacterium ramosum</name>
    <dbReference type="NCBI Taxonomy" id="1798158"/>
    <lineage>
        <taxon>Bacteria</taxon>
        <taxon>Bacillati</taxon>
        <taxon>Actinomycetota</taxon>
        <taxon>Actinomycetes</taxon>
        <taxon>Bifidobacteriales</taxon>
        <taxon>Bifidobacteriaceae</taxon>
        <taxon>Bifidobacterium</taxon>
    </lineage>
</organism>
<dbReference type="Proteomes" id="UP000469943">
    <property type="component" value="Unassembled WGS sequence"/>
</dbReference>
<evidence type="ECO:0000313" key="2">
    <source>
        <dbReference type="Proteomes" id="UP000469943"/>
    </source>
</evidence>
<dbReference type="AlphaFoldDB" id="A0A7K3T9K1"/>
<gene>
    <name evidence="1" type="ORF">GFD24_03015</name>
</gene>